<dbReference type="STRING" id="76731.RD2015_429"/>
<gene>
    <name evidence="1" type="ORF">RD2015_429</name>
</gene>
<dbReference type="EMBL" id="CP013729">
    <property type="protein sequence ID" value="ALV04932.1"/>
    <property type="molecule type" value="Genomic_DNA"/>
</dbReference>
<dbReference type="Proteomes" id="UP000060699">
    <property type="component" value="Chromosome"/>
</dbReference>
<proteinExistence type="predicted"/>
<dbReference type="KEGG" id="rdp:RD2015_429"/>
<organism evidence="1 2">
    <name type="scientific">Roseateles depolymerans</name>
    <dbReference type="NCBI Taxonomy" id="76731"/>
    <lineage>
        <taxon>Bacteria</taxon>
        <taxon>Pseudomonadati</taxon>
        <taxon>Pseudomonadota</taxon>
        <taxon>Betaproteobacteria</taxon>
        <taxon>Burkholderiales</taxon>
        <taxon>Sphaerotilaceae</taxon>
        <taxon>Roseateles</taxon>
    </lineage>
</organism>
<sequence length="183" mass="20450">MTAPANSSPQGRPAPTSSRWARLLRHRLWDEADAHRVLPPEALARLAARVAESERRHGGEIRLCVEASLPLSYLWRHASARERAVTQFGKLRVWDTEHNNGVLIYLLLAEHAIEIVADRGLNQRVSAEQWRTVINSLRAALQAGRFEEGLTEAVQAVEQLLAQHFPPSDDGPRNELPNAVVVL</sequence>
<dbReference type="OrthoDB" id="5683663at2"/>
<dbReference type="RefSeq" id="WP_058933488.1">
    <property type="nucleotide sequence ID" value="NZ_CP013729.1"/>
</dbReference>
<accession>A0A0U3MST7</accession>
<reference evidence="1 2" key="1">
    <citation type="submission" date="2015-12" db="EMBL/GenBank/DDBJ databases">
        <title>Complete genome of Roseateles depolymerans KCTC 42856.</title>
        <authorList>
            <person name="Kim K.M."/>
        </authorList>
    </citation>
    <scope>NUCLEOTIDE SEQUENCE [LARGE SCALE GENOMIC DNA]</scope>
    <source>
        <strain evidence="1 2">KCTC 42856</strain>
    </source>
</reference>
<name>A0A0U3MST7_9BURK</name>
<protein>
    <submittedName>
        <fullName evidence="1">Putative membrane protein</fullName>
    </submittedName>
</protein>
<dbReference type="Gene3D" id="3.10.310.50">
    <property type="match status" value="1"/>
</dbReference>
<dbReference type="Pfam" id="PF04536">
    <property type="entry name" value="TPM_phosphatase"/>
    <property type="match status" value="1"/>
</dbReference>
<evidence type="ECO:0000313" key="2">
    <source>
        <dbReference type="Proteomes" id="UP000060699"/>
    </source>
</evidence>
<keyword evidence="2" id="KW-1185">Reference proteome</keyword>
<dbReference type="AlphaFoldDB" id="A0A0U3MST7"/>
<evidence type="ECO:0000313" key="1">
    <source>
        <dbReference type="EMBL" id="ALV04932.1"/>
    </source>
</evidence>
<dbReference type="PANTHER" id="PTHR30373:SF8">
    <property type="entry name" value="BLL7265 PROTEIN"/>
    <property type="match status" value="1"/>
</dbReference>
<dbReference type="PANTHER" id="PTHR30373">
    <property type="entry name" value="UPF0603 PROTEIN YGCG"/>
    <property type="match status" value="1"/>
</dbReference>
<dbReference type="PATRIC" id="fig|76731.3.peg.440"/>
<dbReference type="InterPro" id="IPR007621">
    <property type="entry name" value="TPM_dom"/>
</dbReference>